<feature type="region of interest" description="Disordered" evidence="1">
    <location>
        <begin position="579"/>
        <end position="618"/>
    </location>
</feature>
<dbReference type="InParanoid" id="A0A286U8A7"/>
<dbReference type="Proteomes" id="UP000217199">
    <property type="component" value="Unassembled WGS sequence"/>
</dbReference>
<proteinExistence type="predicted"/>
<feature type="compositionally biased region" description="Basic and acidic residues" evidence="1">
    <location>
        <begin position="595"/>
        <end position="618"/>
    </location>
</feature>
<organism evidence="2 3">
    <name type="scientific">Pyrrhoderma noxium</name>
    <dbReference type="NCBI Taxonomy" id="2282107"/>
    <lineage>
        <taxon>Eukaryota</taxon>
        <taxon>Fungi</taxon>
        <taxon>Dikarya</taxon>
        <taxon>Basidiomycota</taxon>
        <taxon>Agaricomycotina</taxon>
        <taxon>Agaricomycetes</taxon>
        <taxon>Hymenochaetales</taxon>
        <taxon>Hymenochaetaceae</taxon>
        <taxon>Pyrrhoderma</taxon>
    </lineage>
</organism>
<name>A0A286U8A7_9AGAM</name>
<evidence type="ECO:0000313" key="3">
    <source>
        <dbReference type="Proteomes" id="UP000217199"/>
    </source>
</evidence>
<dbReference type="AlphaFoldDB" id="A0A286U8A7"/>
<dbReference type="EMBL" id="NBII01000009">
    <property type="protein sequence ID" value="PAV15744.1"/>
    <property type="molecule type" value="Genomic_DNA"/>
</dbReference>
<dbReference type="OrthoDB" id="3263050at2759"/>
<evidence type="ECO:0000313" key="2">
    <source>
        <dbReference type="EMBL" id="PAV15744.1"/>
    </source>
</evidence>
<feature type="compositionally biased region" description="Polar residues" evidence="1">
    <location>
        <begin position="579"/>
        <end position="594"/>
    </location>
</feature>
<comment type="caution">
    <text evidence="2">The sequence shown here is derived from an EMBL/GenBank/DDBJ whole genome shotgun (WGS) entry which is preliminary data.</text>
</comment>
<sequence length="717" mass="81232">MLDTLPEDVLDHIGFYAATHSVLGPPSGILPLLSVSRSTYSALSLKKNPYLYARIFKYKFDCSAPHRRLAKLHQRNSGTPHNFHEFTHQIYADELVKRCLVLQRLRLDEYARVQKTVKGGEIIDELLWMAYLMVLENEGKNVVQLKYYARIGDWLSAFWFDPAGASEAQQYLSRDTWPLSSPAMYCSEDRTKMRASLAMWLFWFFLEPASYIANKDLLRRTVKLLKLISLNAPLYSISYLPWFSFTPGPEQIHLGPFDRPYDPSGTLNKTSSFSQFSVTHNHFSYPIRLTPPPPPAIPASIAFLALVARAGGLDDTAALGNSIRHELGPFDRDGGIENTPLPFVAFPRLSLNIWGRHSSDPALKKGVKRVFDVPIPRKETFIKPYPVIEDSRQWDCEWSRCTQVLVAEENPEENMNKGNTTNPERPISWKPPYDIYKIGSVSDFWEGRFAYTDFAGYAKILSGARPSGIDDHSIAQLAQTWRINEYHLLSPLPTEDRPQNVPMSLESAPIPEGSTSGRDPKNVFTPLPNGDANLAHLPEGITITEWEEKSKEGLDVFLPGETKIVRRYVRYPGFLATTPTTSRDQIKTHVTNDTSNKDTGDKREQVRNNWSEEDRTKDEDEYKTRVLDILLAGDGHSGWGEFKIYGRVRPSDGLITILKEYTAGDRGRWLYRGYLVGGGTSPGEGEACGYLVGRWRDTLSPPETHGYEGIFAMARRR</sequence>
<gene>
    <name evidence="2" type="ORF">PNOK_0860200</name>
</gene>
<reference evidence="2 3" key="1">
    <citation type="journal article" date="2017" name="Mol. Ecol.">
        <title>Comparative and population genomic landscape of Phellinus noxius: A hypervariable fungus causing root rot in trees.</title>
        <authorList>
            <person name="Chung C.L."/>
            <person name="Lee T.J."/>
            <person name="Akiba M."/>
            <person name="Lee H.H."/>
            <person name="Kuo T.H."/>
            <person name="Liu D."/>
            <person name="Ke H.M."/>
            <person name="Yokoi T."/>
            <person name="Roa M.B."/>
            <person name="Lu M.J."/>
            <person name="Chang Y.Y."/>
            <person name="Ann P.J."/>
            <person name="Tsai J.N."/>
            <person name="Chen C.Y."/>
            <person name="Tzean S.S."/>
            <person name="Ota Y."/>
            <person name="Hattori T."/>
            <person name="Sahashi N."/>
            <person name="Liou R.F."/>
            <person name="Kikuchi T."/>
            <person name="Tsai I.J."/>
        </authorList>
    </citation>
    <scope>NUCLEOTIDE SEQUENCE [LARGE SCALE GENOMIC DNA]</scope>
    <source>
        <strain evidence="2 3">FFPRI411160</strain>
    </source>
</reference>
<evidence type="ECO:0000256" key="1">
    <source>
        <dbReference type="SAM" id="MobiDB-lite"/>
    </source>
</evidence>
<accession>A0A286U8A7</accession>
<keyword evidence="3" id="KW-1185">Reference proteome</keyword>
<protein>
    <recommendedName>
        <fullName evidence="4">F-box domain-containing protein</fullName>
    </recommendedName>
</protein>
<evidence type="ECO:0008006" key="4">
    <source>
        <dbReference type="Google" id="ProtNLM"/>
    </source>
</evidence>
<feature type="region of interest" description="Disordered" evidence="1">
    <location>
        <begin position="493"/>
        <end position="519"/>
    </location>
</feature>